<proteinExistence type="predicted"/>
<dbReference type="Proteomes" id="UP001500618">
    <property type="component" value="Unassembled WGS sequence"/>
</dbReference>
<dbReference type="PANTHER" id="PTHR32308">
    <property type="entry name" value="LYASE BETA SUBUNIT, PUTATIVE (AFU_ORTHOLOGUE AFUA_4G13030)-RELATED"/>
    <property type="match status" value="1"/>
</dbReference>
<sequence length="425" mass="45176">MKHGHLTYGLMDVDEVAAGLAAGLDQQLAEDDAARLAGYPGDGGGRQPVHTVYVPADRVAAGIAADWGRQALAALDEFQPDRATVAALAGVEIDLVDALLARVRHKLTVEPIEDLRVDVEDGYVPTPGDQDAAEDDAVRAATDALRADLLAGEAPPFFGVRIKSFESGTRLRSARSLVQFAGAMLPNSFVVTLPKVTSVAQVRAMVWAVRRLEVDFGLAEGFLRFELQVETTQAVQGADGRATVSAMVHAADGRCTGLHYGTYDYSAAAGIAAAYQSMDHPVADHAKNVMLLAAAGTGVRLSDGSTNILPVGAADQVHAGWQLHARLVRRSLQRGFYQGWDMHPHQLPTRYLATYGFFRSAFPAAAGRLRSYLDSASGTAVMDEPATARALANVLVRGLDCGALEEKEVLEAVAIDRLALAALVR</sequence>
<dbReference type="GO" id="GO:0016829">
    <property type="term" value="F:lyase activity"/>
    <property type="evidence" value="ECO:0007669"/>
    <property type="project" value="UniProtKB-KW"/>
</dbReference>
<protein>
    <submittedName>
        <fullName evidence="4">Aldolase/citrate lyase family protein</fullName>
    </submittedName>
</protein>
<comment type="caution">
    <text evidence="4">The sequence shown here is derived from an EMBL/GenBank/DDBJ whole genome shotgun (WGS) entry which is preliminary data.</text>
</comment>
<dbReference type="InterPro" id="IPR015813">
    <property type="entry name" value="Pyrv/PenolPyrv_kinase-like_dom"/>
</dbReference>
<evidence type="ECO:0000256" key="1">
    <source>
        <dbReference type="ARBA" id="ARBA00001946"/>
    </source>
</evidence>
<dbReference type="EMBL" id="BAAANY010000019">
    <property type="protein sequence ID" value="GAA1691377.1"/>
    <property type="molecule type" value="Genomic_DNA"/>
</dbReference>
<dbReference type="PANTHER" id="PTHR32308:SF10">
    <property type="entry name" value="CITRATE LYASE SUBUNIT BETA"/>
    <property type="match status" value="1"/>
</dbReference>
<dbReference type="InterPro" id="IPR054255">
    <property type="entry name" value="DUF6986"/>
</dbReference>
<dbReference type="Gene3D" id="3.20.20.60">
    <property type="entry name" value="Phosphoenolpyruvate-binding domains"/>
    <property type="match status" value="1"/>
</dbReference>
<gene>
    <name evidence="4" type="ORF">GCM10009765_45990</name>
</gene>
<keyword evidence="2" id="KW-0479">Metal-binding</keyword>
<keyword evidence="4" id="KW-0456">Lyase</keyword>
<keyword evidence="3" id="KW-0460">Magnesium</keyword>
<dbReference type="InterPro" id="IPR040442">
    <property type="entry name" value="Pyrv_kinase-like_dom_sf"/>
</dbReference>
<name>A0ABN2HPQ7_9ACTN</name>
<reference evidence="4 5" key="1">
    <citation type="journal article" date="2019" name="Int. J. Syst. Evol. Microbiol.">
        <title>The Global Catalogue of Microorganisms (GCM) 10K type strain sequencing project: providing services to taxonomists for standard genome sequencing and annotation.</title>
        <authorList>
            <consortium name="The Broad Institute Genomics Platform"/>
            <consortium name="The Broad Institute Genome Sequencing Center for Infectious Disease"/>
            <person name="Wu L."/>
            <person name="Ma J."/>
        </authorList>
    </citation>
    <scope>NUCLEOTIDE SEQUENCE [LARGE SCALE GENOMIC DNA]</scope>
    <source>
        <strain evidence="4 5">JCM 14718</strain>
    </source>
</reference>
<evidence type="ECO:0000313" key="4">
    <source>
        <dbReference type="EMBL" id="GAA1691377.1"/>
    </source>
</evidence>
<accession>A0ABN2HPQ7</accession>
<comment type="cofactor">
    <cofactor evidence="1">
        <name>Mg(2+)</name>
        <dbReference type="ChEBI" id="CHEBI:18420"/>
    </cofactor>
</comment>
<organism evidence="4 5">
    <name type="scientific">Fodinicola feengrottensis</name>
    <dbReference type="NCBI Taxonomy" id="435914"/>
    <lineage>
        <taxon>Bacteria</taxon>
        <taxon>Bacillati</taxon>
        <taxon>Actinomycetota</taxon>
        <taxon>Actinomycetes</taxon>
        <taxon>Mycobacteriales</taxon>
        <taxon>Fodinicola</taxon>
    </lineage>
</organism>
<dbReference type="SUPFAM" id="SSF51621">
    <property type="entry name" value="Phosphoenolpyruvate/pyruvate domain"/>
    <property type="match status" value="1"/>
</dbReference>
<evidence type="ECO:0000256" key="2">
    <source>
        <dbReference type="ARBA" id="ARBA00022723"/>
    </source>
</evidence>
<evidence type="ECO:0000313" key="5">
    <source>
        <dbReference type="Proteomes" id="UP001500618"/>
    </source>
</evidence>
<keyword evidence="5" id="KW-1185">Reference proteome</keyword>
<evidence type="ECO:0000256" key="3">
    <source>
        <dbReference type="ARBA" id="ARBA00022842"/>
    </source>
</evidence>
<dbReference type="Pfam" id="PF22484">
    <property type="entry name" value="DUF6986"/>
    <property type="match status" value="1"/>
</dbReference>